<sequence length="675" mass="76526">DKKIVIGGYGFSCCLELDCSGVPRAFSQWIADHVQVNSTDIILDGGCIHLSVQSFSQVTGLVNGEFPVKGHSEGAKEAFVSFLGLFEFPTIKTLGGLLLENVLTDEQYFVCFMAVYLVSFLCPNSNTYPSTKYLSSLLVPAEVRDYNWALFGFNWTSPNCCLPSLILRSVVYLDFVDFGDRSPQGCFPRIAVWKNDMIKEFSRNDLKHGHEYGLCNVLKDICNLYQIFCCTTDQVVASRTGDLVLDVLKCVRAASDNMDASQFADSSGYLYADACDTRDVDNAFRHTPLVSEGGVGTVNHAAVGTAIPLNSDSTLKIDDPNAIPDLNDAAMSNCPQSLSILGPHTNEYEYIIYNKCLKPTSAFVESASSSGHNKKFFAPRRHVAPSHFRLSPYEDNRLKSKVMSHAVSYHATIVKLSQDDDIKYNTTIDLNRVRLTLFSFGESFKFRGRVDIWTMNGFCRLLGLQAPPSKSRKKYFFSTLGDLILQNWDCDQKLKDILKSVDKSFDYFHKYISKCDLLSAVTHPYIFSIQVFIPCLYRVHWFVFVVDFPAECFTILDSYFKEGSEYHKHTRNLLIPNFSQVWAKYIHMNIDFTKFRFEHPIVPMQNNMDDCGIFCMKFLQLFSPWSHLKDKYSFRDINNFRVQISNGMLFSQHNTSFRASLLPIVGVSVAVRQPR</sequence>
<evidence type="ECO:0000256" key="3">
    <source>
        <dbReference type="ARBA" id="ARBA00022801"/>
    </source>
</evidence>
<evidence type="ECO:0000313" key="6">
    <source>
        <dbReference type="EnsemblPlants" id="PNT64538"/>
    </source>
</evidence>
<dbReference type="GO" id="GO:0006508">
    <property type="term" value="P:proteolysis"/>
    <property type="evidence" value="ECO:0007669"/>
    <property type="project" value="UniProtKB-KW"/>
</dbReference>
<dbReference type="Proteomes" id="UP000008810">
    <property type="component" value="Chromosome 4"/>
</dbReference>
<dbReference type="Pfam" id="PF02902">
    <property type="entry name" value="Peptidase_C48"/>
    <property type="match status" value="1"/>
</dbReference>
<evidence type="ECO:0000256" key="2">
    <source>
        <dbReference type="ARBA" id="ARBA00022670"/>
    </source>
</evidence>
<comment type="similarity">
    <text evidence="1">Belongs to the peptidase C48 family.</text>
</comment>
<dbReference type="InParanoid" id="A0A2K2CR76"/>
<keyword evidence="2" id="KW-0645">Protease</keyword>
<dbReference type="GO" id="GO:0008234">
    <property type="term" value="F:cysteine-type peptidase activity"/>
    <property type="evidence" value="ECO:0007669"/>
    <property type="project" value="InterPro"/>
</dbReference>
<dbReference type="SUPFAM" id="SSF54001">
    <property type="entry name" value="Cysteine proteinases"/>
    <property type="match status" value="1"/>
</dbReference>
<dbReference type="FunCoup" id="A0A2K2CR76">
    <property type="interactions" value="256"/>
</dbReference>
<proteinExistence type="inferred from homology"/>
<feature type="domain" description="Ubiquitin-like protease family profile" evidence="4">
    <location>
        <begin position="428"/>
        <end position="622"/>
    </location>
</feature>
<feature type="non-terminal residue" evidence="5">
    <location>
        <position position="1"/>
    </location>
</feature>
<keyword evidence="3" id="KW-0378">Hydrolase</keyword>
<gene>
    <name evidence="5" type="ORF">BRADI_4g29942v3</name>
</gene>
<organism evidence="5">
    <name type="scientific">Brachypodium distachyon</name>
    <name type="common">Purple false brome</name>
    <name type="synonym">Trachynia distachya</name>
    <dbReference type="NCBI Taxonomy" id="15368"/>
    <lineage>
        <taxon>Eukaryota</taxon>
        <taxon>Viridiplantae</taxon>
        <taxon>Streptophyta</taxon>
        <taxon>Embryophyta</taxon>
        <taxon>Tracheophyta</taxon>
        <taxon>Spermatophyta</taxon>
        <taxon>Magnoliopsida</taxon>
        <taxon>Liliopsida</taxon>
        <taxon>Poales</taxon>
        <taxon>Poaceae</taxon>
        <taxon>BOP clade</taxon>
        <taxon>Pooideae</taxon>
        <taxon>Stipodae</taxon>
        <taxon>Brachypodieae</taxon>
        <taxon>Brachypodium</taxon>
    </lineage>
</organism>
<reference evidence="5" key="2">
    <citation type="submission" date="2017-06" db="EMBL/GenBank/DDBJ databases">
        <title>WGS assembly of Brachypodium distachyon.</title>
        <authorList>
            <consortium name="The International Brachypodium Initiative"/>
            <person name="Lucas S."/>
            <person name="Harmon-Smith M."/>
            <person name="Lail K."/>
            <person name="Tice H."/>
            <person name="Grimwood J."/>
            <person name="Bruce D."/>
            <person name="Barry K."/>
            <person name="Shu S."/>
            <person name="Lindquist E."/>
            <person name="Wang M."/>
            <person name="Pitluck S."/>
            <person name="Vogel J.P."/>
            <person name="Garvin D.F."/>
            <person name="Mockler T.C."/>
            <person name="Schmutz J."/>
            <person name="Rokhsar D."/>
            <person name="Bevan M.W."/>
        </authorList>
    </citation>
    <scope>NUCLEOTIDE SEQUENCE</scope>
    <source>
        <strain evidence="5">Bd21</strain>
    </source>
</reference>
<dbReference type="AlphaFoldDB" id="A0A2K2CR76"/>
<dbReference type="EMBL" id="CM000883">
    <property type="protein sequence ID" value="PNT64538.1"/>
    <property type="molecule type" value="Genomic_DNA"/>
</dbReference>
<protein>
    <recommendedName>
        <fullName evidence="4">Ubiquitin-like protease family profile domain-containing protein</fullName>
    </recommendedName>
</protein>
<reference evidence="6" key="3">
    <citation type="submission" date="2018-08" db="UniProtKB">
        <authorList>
            <consortium name="EnsemblPlants"/>
        </authorList>
    </citation>
    <scope>IDENTIFICATION</scope>
    <source>
        <strain evidence="6">cv. Bd21</strain>
    </source>
</reference>
<evidence type="ECO:0000256" key="1">
    <source>
        <dbReference type="ARBA" id="ARBA00005234"/>
    </source>
</evidence>
<dbReference type="Gene3D" id="3.40.395.10">
    <property type="entry name" value="Adenoviral Proteinase, Chain A"/>
    <property type="match status" value="1"/>
</dbReference>
<dbReference type="InterPro" id="IPR038765">
    <property type="entry name" value="Papain-like_cys_pep_sf"/>
</dbReference>
<reference evidence="5 6" key="1">
    <citation type="journal article" date="2010" name="Nature">
        <title>Genome sequencing and analysis of the model grass Brachypodium distachyon.</title>
        <authorList>
            <consortium name="International Brachypodium Initiative"/>
        </authorList>
    </citation>
    <scope>NUCLEOTIDE SEQUENCE [LARGE SCALE GENOMIC DNA]</scope>
    <source>
        <strain evidence="5 6">Bd21</strain>
    </source>
</reference>
<name>A0A2K2CR76_BRADI</name>
<dbReference type="PANTHER" id="PTHR34835">
    <property type="entry name" value="OS07G0283600 PROTEIN-RELATED"/>
    <property type="match status" value="1"/>
</dbReference>
<evidence type="ECO:0000259" key="4">
    <source>
        <dbReference type="PROSITE" id="PS50600"/>
    </source>
</evidence>
<dbReference type="PANTHER" id="PTHR34835:SF60">
    <property type="entry name" value="OS10G0490300 PROTEIN"/>
    <property type="match status" value="1"/>
</dbReference>
<evidence type="ECO:0000313" key="5">
    <source>
        <dbReference type="EMBL" id="PNT64538.1"/>
    </source>
</evidence>
<dbReference type="OrthoDB" id="695450at2759"/>
<accession>A0A2K2CR76</accession>
<dbReference type="Gramene" id="PNT64538">
    <property type="protein sequence ID" value="PNT64538"/>
    <property type="gene ID" value="BRADI_4g29942v3"/>
</dbReference>
<evidence type="ECO:0000313" key="7">
    <source>
        <dbReference type="Proteomes" id="UP000008810"/>
    </source>
</evidence>
<keyword evidence="7" id="KW-1185">Reference proteome</keyword>
<dbReference type="EnsemblPlants" id="PNT64538">
    <property type="protein sequence ID" value="PNT64538"/>
    <property type="gene ID" value="BRADI_4g29942v3"/>
</dbReference>
<dbReference type="InterPro" id="IPR003653">
    <property type="entry name" value="Peptidase_C48_C"/>
</dbReference>
<dbReference type="PROSITE" id="PS50600">
    <property type="entry name" value="ULP_PROTEASE"/>
    <property type="match status" value="1"/>
</dbReference>